<keyword evidence="2" id="KW-1185">Reference proteome</keyword>
<comment type="caution">
    <text evidence="1">The sequence shown here is derived from an EMBL/GenBank/DDBJ whole genome shotgun (WGS) entry which is preliminary data.</text>
</comment>
<protein>
    <submittedName>
        <fullName evidence="1">Uncharacterized protein</fullName>
    </submittedName>
</protein>
<evidence type="ECO:0000313" key="1">
    <source>
        <dbReference type="EMBL" id="KRX03393.1"/>
    </source>
</evidence>
<dbReference type="InParanoid" id="A0A0V0QMU8"/>
<dbReference type="Proteomes" id="UP000054937">
    <property type="component" value="Unassembled WGS sequence"/>
</dbReference>
<accession>A0A0V0QMU8</accession>
<gene>
    <name evidence="1" type="ORF">PPERSA_12672</name>
</gene>
<reference evidence="1 2" key="1">
    <citation type="journal article" date="2015" name="Sci. Rep.">
        <title>Genome of the facultative scuticociliatosis pathogen Pseudocohnilembus persalinus provides insight into its virulence through horizontal gene transfer.</title>
        <authorList>
            <person name="Xiong J."/>
            <person name="Wang G."/>
            <person name="Cheng J."/>
            <person name="Tian M."/>
            <person name="Pan X."/>
            <person name="Warren A."/>
            <person name="Jiang C."/>
            <person name="Yuan D."/>
            <person name="Miao W."/>
        </authorList>
    </citation>
    <scope>NUCLEOTIDE SEQUENCE [LARGE SCALE GENOMIC DNA]</scope>
    <source>
        <strain evidence="1">36N120E</strain>
    </source>
</reference>
<name>A0A0V0QMU8_PSEPJ</name>
<evidence type="ECO:0000313" key="2">
    <source>
        <dbReference type="Proteomes" id="UP000054937"/>
    </source>
</evidence>
<proteinExistence type="predicted"/>
<sequence>MEFQFKNQKIEYHQIDDHPYYQSQNLSISHNCLAYSAYKNDNYKILLDDSFIPRENQETFQGLGSIKLKDELQQDKIKDIICVGTSLGEIIFIEKNQINGLFYSIIGIKFVDITIQPYNIIGIGENNKLVISDKKGGQSHFKKYIQFLNCH</sequence>
<dbReference type="EMBL" id="LDAU01000133">
    <property type="protein sequence ID" value="KRX03393.1"/>
    <property type="molecule type" value="Genomic_DNA"/>
</dbReference>
<dbReference type="AlphaFoldDB" id="A0A0V0QMU8"/>
<organism evidence="1 2">
    <name type="scientific">Pseudocohnilembus persalinus</name>
    <name type="common">Ciliate</name>
    <dbReference type="NCBI Taxonomy" id="266149"/>
    <lineage>
        <taxon>Eukaryota</taxon>
        <taxon>Sar</taxon>
        <taxon>Alveolata</taxon>
        <taxon>Ciliophora</taxon>
        <taxon>Intramacronucleata</taxon>
        <taxon>Oligohymenophorea</taxon>
        <taxon>Scuticociliatia</taxon>
        <taxon>Philasterida</taxon>
        <taxon>Pseudocohnilembidae</taxon>
        <taxon>Pseudocohnilembus</taxon>
    </lineage>
</organism>